<dbReference type="AlphaFoldDB" id="A0AAW2GL82"/>
<organism evidence="1 2">
    <name type="scientific">Cardiocondyla obscurior</name>
    <dbReference type="NCBI Taxonomy" id="286306"/>
    <lineage>
        <taxon>Eukaryota</taxon>
        <taxon>Metazoa</taxon>
        <taxon>Ecdysozoa</taxon>
        <taxon>Arthropoda</taxon>
        <taxon>Hexapoda</taxon>
        <taxon>Insecta</taxon>
        <taxon>Pterygota</taxon>
        <taxon>Neoptera</taxon>
        <taxon>Endopterygota</taxon>
        <taxon>Hymenoptera</taxon>
        <taxon>Apocrita</taxon>
        <taxon>Aculeata</taxon>
        <taxon>Formicoidea</taxon>
        <taxon>Formicidae</taxon>
        <taxon>Myrmicinae</taxon>
        <taxon>Cardiocondyla</taxon>
    </lineage>
</organism>
<dbReference type="EMBL" id="JADYXP020000003">
    <property type="protein sequence ID" value="KAL0128991.1"/>
    <property type="molecule type" value="Genomic_DNA"/>
</dbReference>
<evidence type="ECO:0000313" key="2">
    <source>
        <dbReference type="Proteomes" id="UP001430953"/>
    </source>
</evidence>
<reference evidence="1 2" key="1">
    <citation type="submission" date="2023-03" db="EMBL/GenBank/DDBJ databases">
        <title>High recombination rates correlate with genetic variation in Cardiocondyla obscurior ants.</title>
        <authorList>
            <person name="Errbii M."/>
        </authorList>
    </citation>
    <scope>NUCLEOTIDE SEQUENCE [LARGE SCALE GENOMIC DNA]</scope>
    <source>
        <strain evidence="1">Alpha-2009</strain>
        <tissue evidence="1">Whole body</tissue>
    </source>
</reference>
<comment type="caution">
    <text evidence="1">The sequence shown here is derived from an EMBL/GenBank/DDBJ whole genome shotgun (WGS) entry which is preliminary data.</text>
</comment>
<proteinExistence type="predicted"/>
<sequence length="99" mass="11418">MFTCKLLTVRSYSGIDTLLNAARCVDIIRATETRGLLVINFNRISARAIVTSSSMADINRARVSDPRLYYHRYRVAPAFMMISMSRTVPLCKPWQRRFD</sequence>
<evidence type="ECO:0000313" key="1">
    <source>
        <dbReference type="EMBL" id="KAL0128991.1"/>
    </source>
</evidence>
<keyword evidence="2" id="KW-1185">Reference proteome</keyword>
<gene>
    <name evidence="1" type="ORF">PUN28_003998</name>
</gene>
<dbReference type="Proteomes" id="UP001430953">
    <property type="component" value="Unassembled WGS sequence"/>
</dbReference>
<name>A0AAW2GL82_9HYME</name>
<protein>
    <submittedName>
        <fullName evidence="1">Uncharacterized protein</fullName>
    </submittedName>
</protein>
<accession>A0AAW2GL82</accession>